<dbReference type="OrthoDB" id="10019019at2759"/>
<protein>
    <submittedName>
        <fullName evidence="2">Uncharacterized protein</fullName>
    </submittedName>
</protein>
<comment type="caution">
    <text evidence="2">The sequence shown here is derived from an EMBL/GenBank/DDBJ whole genome shotgun (WGS) entry which is preliminary data.</text>
</comment>
<dbReference type="AlphaFoldDB" id="A0A813RR70"/>
<proteinExistence type="predicted"/>
<dbReference type="Proteomes" id="UP000663891">
    <property type="component" value="Unassembled WGS sequence"/>
</dbReference>
<accession>A0A813RR70</accession>
<evidence type="ECO:0000313" key="3">
    <source>
        <dbReference type="Proteomes" id="UP000663891"/>
    </source>
</evidence>
<evidence type="ECO:0000313" key="2">
    <source>
        <dbReference type="EMBL" id="CAF0785944.1"/>
    </source>
</evidence>
<sequence length="483" mass="55327">MDSNYQTNFNAPHFISSLSTPMSATSTIAQTPTTAQSMMNYARMPHRYTTTTLLSLRPPMEITIFPDHLVERRFLDEENYIDLDRMLGEKAGKFDLESYNMTEGPLIMPSRIHKYDFSDPTVIEKVKNRRPKDPLTPQQVAALTSVATRHQSSTLLFPYQTQPSHVWIDDYSHQQVQLNSSRHHFPPQPSMPYQRQNPNQCEIYTNQIKSLLPTYQTIPEEKTDETNTIPILQRLFQAQHIQQNEQRKIDPFHIPDISAHQQGGLSAFCTPATPAKPNSNKTFEWLCTPDQNQKNVLAQLLKCSTTMETPGTPSFDIHRLNKAAQMNKEDDDAQNFYSAPPSPTQQHDSSLSLFSTVLQSQSLENWFGSSIYTKAYPRMPSDCVLSAYPDQTCYLFAIDTNNNLQLSTNINCAASDNFSEWIPISTNLKFKQFDKTFRLRDGNIGVLGIDNQNQPYYMFLDPQTNRFTSPRPAFTVKPEQFRP</sequence>
<gene>
    <name evidence="2" type="ORF">VCS650_LOCUS3207</name>
</gene>
<feature type="region of interest" description="Disordered" evidence="1">
    <location>
        <begin position="328"/>
        <end position="350"/>
    </location>
</feature>
<dbReference type="EMBL" id="CAJNON010000017">
    <property type="protein sequence ID" value="CAF0785944.1"/>
    <property type="molecule type" value="Genomic_DNA"/>
</dbReference>
<name>A0A813RR70_9BILA</name>
<organism evidence="2 3">
    <name type="scientific">Adineta steineri</name>
    <dbReference type="NCBI Taxonomy" id="433720"/>
    <lineage>
        <taxon>Eukaryota</taxon>
        <taxon>Metazoa</taxon>
        <taxon>Spiralia</taxon>
        <taxon>Gnathifera</taxon>
        <taxon>Rotifera</taxon>
        <taxon>Eurotatoria</taxon>
        <taxon>Bdelloidea</taxon>
        <taxon>Adinetida</taxon>
        <taxon>Adinetidae</taxon>
        <taxon>Adineta</taxon>
    </lineage>
</organism>
<evidence type="ECO:0000256" key="1">
    <source>
        <dbReference type="SAM" id="MobiDB-lite"/>
    </source>
</evidence>
<reference evidence="2" key="1">
    <citation type="submission" date="2021-02" db="EMBL/GenBank/DDBJ databases">
        <authorList>
            <person name="Nowell W R."/>
        </authorList>
    </citation>
    <scope>NUCLEOTIDE SEQUENCE</scope>
</reference>